<dbReference type="SFLD" id="SFLDS00003">
    <property type="entry name" value="Haloacid_Dehalogenase"/>
    <property type="match status" value="1"/>
</dbReference>
<evidence type="ECO:0000313" key="8">
    <source>
        <dbReference type="Proteomes" id="UP000320390"/>
    </source>
</evidence>
<dbReference type="NCBIfam" id="TIGR01549">
    <property type="entry name" value="HAD-SF-IA-v1"/>
    <property type="match status" value="1"/>
</dbReference>
<dbReference type="AlphaFoldDB" id="A0A518EVX6"/>
<dbReference type="OrthoDB" id="9809962at2"/>
<dbReference type="EMBL" id="CP036434">
    <property type="protein sequence ID" value="QDV08242.1"/>
    <property type="molecule type" value="Genomic_DNA"/>
</dbReference>
<dbReference type="SFLD" id="SFLDG01129">
    <property type="entry name" value="C1.5:_HAD__Beta-PGM__Phosphata"/>
    <property type="match status" value="1"/>
</dbReference>
<keyword evidence="4" id="KW-0479">Metal-binding</keyword>
<dbReference type="GO" id="GO:0044281">
    <property type="term" value="P:small molecule metabolic process"/>
    <property type="evidence" value="ECO:0007669"/>
    <property type="project" value="UniProtKB-ARBA"/>
</dbReference>
<evidence type="ECO:0000256" key="2">
    <source>
        <dbReference type="ARBA" id="ARBA00003513"/>
    </source>
</evidence>
<dbReference type="Pfam" id="PF00702">
    <property type="entry name" value="Hydrolase"/>
    <property type="match status" value="1"/>
</dbReference>
<reference evidence="7 8" key="1">
    <citation type="submission" date="2019-02" db="EMBL/GenBank/DDBJ databases">
        <title>Deep-cultivation of Planctomycetes and their phenomic and genomic characterization uncovers novel biology.</title>
        <authorList>
            <person name="Wiegand S."/>
            <person name="Jogler M."/>
            <person name="Boedeker C."/>
            <person name="Pinto D."/>
            <person name="Vollmers J."/>
            <person name="Rivas-Marin E."/>
            <person name="Kohn T."/>
            <person name="Peeters S.H."/>
            <person name="Heuer A."/>
            <person name="Rast P."/>
            <person name="Oberbeckmann S."/>
            <person name="Bunk B."/>
            <person name="Jeske O."/>
            <person name="Meyerdierks A."/>
            <person name="Storesund J.E."/>
            <person name="Kallscheuer N."/>
            <person name="Luecker S."/>
            <person name="Lage O.M."/>
            <person name="Pohl T."/>
            <person name="Merkel B.J."/>
            <person name="Hornburger P."/>
            <person name="Mueller R.-W."/>
            <person name="Bruemmer F."/>
            <person name="Labrenz M."/>
            <person name="Spormann A.M."/>
            <person name="Op den Camp H."/>
            <person name="Overmann J."/>
            <person name="Amann R."/>
            <person name="Jetten M.S.M."/>
            <person name="Mascher T."/>
            <person name="Medema M.H."/>
            <person name="Devos D.P."/>
            <person name="Kaster A.-K."/>
            <person name="Ovreas L."/>
            <person name="Rohde M."/>
            <person name="Galperin M.Y."/>
            <person name="Jogler C."/>
        </authorList>
    </citation>
    <scope>NUCLEOTIDE SEQUENCE [LARGE SCALE GENOMIC DNA]</scope>
    <source>
        <strain evidence="7 8">Poly30</strain>
    </source>
</reference>
<gene>
    <name evidence="7" type="primary">yjjG</name>
    <name evidence="7" type="ORF">Poly30_37780</name>
</gene>
<name>A0A518EVX6_9BACT</name>
<dbReference type="Gene3D" id="3.40.50.1000">
    <property type="entry name" value="HAD superfamily/HAD-like"/>
    <property type="match status" value="1"/>
</dbReference>
<dbReference type="Gene3D" id="1.10.150.520">
    <property type="match status" value="1"/>
</dbReference>
<keyword evidence="6" id="KW-0460">Magnesium</keyword>
<evidence type="ECO:0000313" key="7">
    <source>
        <dbReference type="EMBL" id="QDV08242.1"/>
    </source>
</evidence>
<dbReference type="InterPro" id="IPR036412">
    <property type="entry name" value="HAD-like_sf"/>
</dbReference>
<dbReference type="InterPro" id="IPR011950">
    <property type="entry name" value="HAD-SF_hydro_IA_CTE7"/>
</dbReference>
<accession>A0A518EVX6</accession>
<organism evidence="7 8">
    <name type="scientific">Saltatorellus ferox</name>
    <dbReference type="NCBI Taxonomy" id="2528018"/>
    <lineage>
        <taxon>Bacteria</taxon>
        <taxon>Pseudomonadati</taxon>
        <taxon>Planctomycetota</taxon>
        <taxon>Planctomycetia</taxon>
        <taxon>Planctomycetia incertae sedis</taxon>
        <taxon>Saltatorellus</taxon>
    </lineage>
</organism>
<keyword evidence="8" id="KW-1185">Reference proteome</keyword>
<comment type="function">
    <text evidence="2">Catalyzes the dephosphorylation of D,L-glyceraldehyde 3-phosphate in vitro.</text>
</comment>
<dbReference type="PRINTS" id="PR00413">
    <property type="entry name" value="HADHALOGNASE"/>
</dbReference>
<dbReference type="GO" id="GO:0016791">
    <property type="term" value="F:phosphatase activity"/>
    <property type="evidence" value="ECO:0007669"/>
    <property type="project" value="TreeGrafter"/>
</dbReference>
<dbReference type="PANTHER" id="PTHR46470">
    <property type="entry name" value="N-ACYLNEURAMINATE-9-PHOSPHATASE"/>
    <property type="match status" value="1"/>
</dbReference>
<dbReference type="PANTHER" id="PTHR46470:SF2">
    <property type="entry name" value="GLYCERALDEHYDE 3-PHOSPHATE PHOSPHATASE"/>
    <property type="match status" value="1"/>
</dbReference>
<evidence type="ECO:0000256" key="1">
    <source>
        <dbReference type="ARBA" id="ARBA00001946"/>
    </source>
</evidence>
<evidence type="ECO:0000256" key="3">
    <source>
        <dbReference type="ARBA" id="ARBA00019531"/>
    </source>
</evidence>
<dbReference type="NCBIfam" id="TIGR02253">
    <property type="entry name" value="CTE7"/>
    <property type="match status" value="1"/>
</dbReference>
<dbReference type="InterPro" id="IPR006439">
    <property type="entry name" value="HAD-SF_hydro_IA"/>
</dbReference>
<proteinExistence type="predicted"/>
<dbReference type="RefSeq" id="WP_145200536.1">
    <property type="nucleotide sequence ID" value="NZ_CP036434.1"/>
</dbReference>
<dbReference type="GO" id="GO:0046872">
    <property type="term" value="F:metal ion binding"/>
    <property type="evidence" value="ECO:0007669"/>
    <property type="project" value="UniProtKB-KW"/>
</dbReference>
<sequence>MKAILFDLDDTLFSTTEFAKKARANAIDAMIEVGINATHQEIHDELMEVIREFGSNYSEHFNKLLHRLPPHQRKEVNPAVVVAAGVCAYHDTKFEHLKAFPDVAPFLTALSQARMRTAVITHGWTTKQAEKLVRLGLVPLFGPRDVYISDQVGIAKPNPKLYQYVLRELGLLPSETMYVGDNLAHDIAPPRAIGMHTAWIKRAAKPDQDVEAANPEFIVNDFRELAAILRERFGVPLSEF</sequence>
<dbReference type="NCBIfam" id="TIGR01509">
    <property type="entry name" value="HAD-SF-IA-v3"/>
    <property type="match status" value="1"/>
</dbReference>
<comment type="cofactor">
    <cofactor evidence="1">
        <name>Mg(2+)</name>
        <dbReference type="ChEBI" id="CHEBI:18420"/>
    </cofactor>
</comment>
<keyword evidence="5 7" id="KW-0378">Hydrolase</keyword>
<dbReference type="Proteomes" id="UP000320390">
    <property type="component" value="Chromosome"/>
</dbReference>
<dbReference type="InterPro" id="IPR051400">
    <property type="entry name" value="HAD-like_hydrolase"/>
</dbReference>
<evidence type="ECO:0000256" key="6">
    <source>
        <dbReference type="ARBA" id="ARBA00022842"/>
    </source>
</evidence>
<dbReference type="SUPFAM" id="SSF56784">
    <property type="entry name" value="HAD-like"/>
    <property type="match status" value="1"/>
</dbReference>
<evidence type="ECO:0000256" key="4">
    <source>
        <dbReference type="ARBA" id="ARBA00022723"/>
    </source>
</evidence>
<evidence type="ECO:0000256" key="5">
    <source>
        <dbReference type="ARBA" id="ARBA00022801"/>
    </source>
</evidence>
<dbReference type="InterPro" id="IPR023214">
    <property type="entry name" value="HAD_sf"/>
</dbReference>
<protein>
    <recommendedName>
        <fullName evidence="3">Glyceraldehyde 3-phosphate phosphatase</fullName>
    </recommendedName>
</protein>